<sequence>MEVAPVVEVRPMAEVWAMKGVTMYEAGSAAVEAGCRTKAATVDRQPTASEPTAVKGRAATAEAAAMKGRSAAAEAAAGETAATTAAKAAAGETATTTAAAEATTDRRAVLNLGRQSVRCIFR</sequence>
<evidence type="ECO:0000313" key="1">
    <source>
        <dbReference type="EMBL" id="KRR28879.1"/>
    </source>
</evidence>
<dbReference type="EMBL" id="LLYA01000057">
    <property type="protein sequence ID" value="KRR28879.1"/>
    <property type="molecule type" value="Genomic_DNA"/>
</dbReference>
<reference evidence="1 2" key="1">
    <citation type="submission" date="2014-03" db="EMBL/GenBank/DDBJ databases">
        <title>Bradyrhizobium valentinum sp. nov., isolated from effective nodules of Lupinus mariae-josephae, a lupine endemic of basic-lime soils in Eastern Spain.</title>
        <authorList>
            <person name="Duran D."/>
            <person name="Rey L."/>
            <person name="Navarro A."/>
            <person name="Busquets A."/>
            <person name="Imperial J."/>
            <person name="Ruiz-Argueso T."/>
        </authorList>
    </citation>
    <scope>NUCLEOTIDE SEQUENCE [LARGE SCALE GENOMIC DNA]</scope>
    <source>
        <strain evidence="1 2">Ro19</strain>
    </source>
</reference>
<dbReference type="Proteomes" id="UP000052023">
    <property type="component" value="Unassembled WGS sequence"/>
</dbReference>
<organism evidence="1 2">
    <name type="scientific">Bradyrhizobium retamae</name>
    <dbReference type="NCBI Taxonomy" id="1300035"/>
    <lineage>
        <taxon>Bacteria</taxon>
        <taxon>Pseudomonadati</taxon>
        <taxon>Pseudomonadota</taxon>
        <taxon>Alphaproteobacteria</taxon>
        <taxon>Hyphomicrobiales</taxon>
        <taxon>Nitrobacteraceae</taxon>
        <taxon>Bradyrhizobium</taxon>
    </lineage>
</organism>
<keyword evidence="2" id="KW-1185">Reference proteome</keyword>
<proteinExistence type="predicted"/>
<gene>
    <name evidence="1" type="ORF">CQ13_18760</name>
</gene>
<comment type="caution">
    <text evidence="1">The sequence shown here is derived from an EMBL/GenBank/DDBJ whole genome shotgun (WGS) entry which is preliminary data.</text>
</comment>
<accession>A0A0R3NER5</accession>
<evidence type="ECO:0000313" key="2">
    <source>
        <dbReference type="Proteomes" id="UP000052023"/>
    </source>
</evidence>
<name>A0A0R3NER5_9BRAD</name>
<dbReference type="AlphaFoldDB" id="A0A0R3NER5"/>
<protein>
    <submittedName>
        <fullName evidence="1">Uncharacterized protein</fullName>
    </submittedName>
</protein>